<evidence type="ECO:0000256" key="1">
    <source>
        <dbReference type="SAM" id="Phobius"/>
    </source>
</evidence>
<keyword evidence="3" id="KW-1185">Reference proteome</keyword>
<comment type="caution">
    <text evidence="2">The sequence shown here is derived from an EMBL/GenBank/DDBJ whole genome shotgun (WGS) entry which is preliminary data.</text>
</comment>
<protein>
    <submittedName>
        <fullName evidence="2">Cadmium resistance protein CadD (Predicted permease)</fullName>
    </submittedName>
</protein>
<feature type="transmembrane region" description="Helical" evidence="1">
    <location>
        <begin position="41"/>
        <end position="60"/>
    </location>
</feature>
<gene>
    <name evidence="2" type="ORF">FHR82_005336</name>
</gene>
<feature type="transmembrane region" description="Helical" evidence="1">
    <location>
        <begin position="6"/>
        <end position="29"/>
    </location>
</feature>
<dbReference type="RefSeq" id="WP_184813131.1">
    <property type="nucleotide sequence ID" value="NZ_JACHJQ010000005.1"/>
</dbReference>
<organism evidence="2 3">
    <name type="scientific">Actinophytocola algeriensis</name>
    <dbReference type="NCBI Taxonomy" id="1768010"/>
    <lineage>
        <taxon>Bacteria</taxon>
        <taxon>Bacillati</taxon>
        <taxon>Actinomycetota</taxon>
        <taxon>Actinomycetes</taxon>
        <taxon>Pseudonocardiales</taxon>
        <taxon>Pseudonocardiaceae</taxon>
    </lineage>
</organism>
<keyword evidence="1" id="KW-0472">Membrane</keyword>
<dbReference type="AlphaFoldDB" id="A0A7W7Q922"/>
<dbReference type="Proteomes" id="UP000520767">
    <property type="component" value="Unassembled WGS sequence"/>
</dbReference>
<feature type="transmembrane region" description="Helical" evidence="1">
    <location>
        <begin position="120"/>
        <end position="149"/>
    </location>
</feature>
<dbReference type="Pfam" id="PF03596">
    <property type="entry name" value="Cad"/>
    <property type="match status" value="1"/>
</dbReference>
<keyword evidence="1" id="KW-0812">Transmembrane</keyword>
<dbReference type="EMBL" id="JACHJQ010000005">
    <property type="protein sequence ID" value="MBB4909083.1"/>
    <property type="molecule type" value="Genomic_DNA"/>
</dbReference>
<evidence type="ECO:0000313" key="3">
    <source>
        <dbReference type="Proteomes" id="UP000520767"/>
    </source>
</evidence>
<reference evidence="2 3" key="1">
    <citation type="submission" date="2020-08" db="EMBL/GenBank/DDBJ databases">
        <title>Genomic Encyclopedia of Type Strains, Phase III (KMG-III): the genomes of soil and plant-associated and newly described type strains.</title>
        <authorList>
            <person name="Whitman W."/>
        </authorList>
    </citation>
    <scope>NUCLEOTIDE SEQUENCE [LARGE SCALE GENOMIC DNA]</scope>
    <source>
        <strain evidence="2 3">CECT 8960</strain>
    </source>
</reference>
<evidence type="ECO:0000313" key="2">
    <source>
        <dbReference type="EMBL" id="MBB4909083.1"/>
    </source>
</evidence>
<keyword evidence="1" id="KW-1133">Transmembrane helix</keyword>
<name>A0A7W7Q922_9PSEU</name>
<sequence>MHWGFVGQAVGMFAVTNVDDLVLLALFFARGVALRVVVGQYLGFGVLLAVSVVGALGASLLPESLLPWLGLVPLLLGLRAAWQVWRARRDGDEPDPVPGPSVLAVATVTIANGGDNIGVYVPVFAVAGTAGLVAYVVVFLVLVGVWCAVGRFLATRPVVARTLARRGHVVLPVVLVAVGLLILFGVW</sequence>
<dbReference type="InterPro" id="IPR004676">
    <property type="entry name" value="Cd-R_transporter"/>
</dbReference>
<proteinExistence type="predicted"/>
<accession>A0A7W7Q922</accession>
<feature type="transmembrane region" description="Helical" evidence="1">
    <location>
        <begin position="169"/>
        <end position="186"/>
    </location>
</feature>